<dbReference type="InterPro" id="IPR045584">
    <property type="entry name" value="Pilin-like"/>
</dbReference>
<accession>A0A1V3NP58</accession>
<organism evidence="2 3">
    <name type="scientific">Thioalkalivibrio denitrificans</name>
    <dbReference type="NCBI Taxonomy" id="108003"/>
    <lineage>
        <taxon>Bacteria</taxon>
        <taxon>Pseudomonadati</taxon>
        <taxon>Pseudomonadota</taxon>
        <taxon>Gammaproteobacteria</taxon>
        <taxon>Chromatiales</taxon>
        <taxon>Ectothiorhodospiraceae</taxon>
        <taxon>Thioalkalivibrio</taxon>
    </lineage>
</organism>
<keyword evidence="3" id="KW-1185">Reference proteome</keyword>
<gene>
    <name evidence="2" type="ORF">B1C78_04595</name>
</gene>
<dbReference type="PROSITE" id="PS00409">
    <property type="entry name" value="PROKAR_NTER_METHYL"/>
    <property type="match status" value="1"/>
</dbReference>
<dbReference type="Proteomes" id="UP000189462">
    <property type="component" value="Unassembled WGS sequence"/>
</dbReference>
<protein>
    <submittedName>
        <fullName evidence="2">Type II secretory pathway pseudopilin PulG</fullName>
    </submittedName>
</protein>
<feature type="transmembrane region" description="Helical" evidence="1">
    <location>
        <begin position="21"/>
        <end position="46"/>
    </location>
</feature>
<dbReference type="STRING" id="108003.B1C78_04595"/>
<keyword evidence="1" id="KW-0472">Membrane</keyword>
<dbReference type="EMBL" id="MVBK01000026">
    <property type="protein sequence ID" value="OOG26794.1"/>
    <property type="molecule type" value="Genomic_DNA"/>
</dbReference>
<comment type="caution">
    <text evidence="2">The sequence shown here is derived from an EMBL/GenBank/DDBJ whole genome shotgun (WGS) entry which is preliminary data.</text>
</comment>
<dbReference type="Pfam" id="PF07963">
    <property type="entry name" value="N_methyl"/>
    <property type="match status" value="1"/>
</dbReference>
<evidence type="ECO:0000313" key="3">
    <source>
        <dbReference type="Proteomes" id="UP000189462"/>
    </source>
</evidence>
<proteinExistence type="predicted"/>
<keyword evidence="1" id="KW-0812">Transmembrane</keyword>
<dbReference type="SUPFAM" id="SSF54523">
    <property type="entry name" value="Pili subunits"/>
    <property type="match status" value="1"/>
</dbReference>
<reference evidence="2 3" key="1">
    <citation type="submission" date="2017-02" db="EMBL/GenBank/DDBJ databases">
        <title>Genomic diversity within the haloalkaliphilic genus Thioalkalivibrio.</title>
        <authorList>
            <person name="Ahn A.-C."/>
            <person name="Meier-Kolthoff J."/>
            <person name="Overmars L."/>
            <person name="Richter M."/>
            <person name="Woyke T."/>
            <person name="Sorokin D.Y."/>
            <person name="Muyzer G."/>
        </authorList>
    </citation>
    <scope>NUCLEOTIDE SEQUENCE [LARGE SCALE GENOMIC DNA]</scope>
    <source>
        <strain evidence="2 3">ALJD</strain>
    </source>
</reference>
<keyword evidence="1" id="KW-1133">Transmembrane helix</keyword>
<evidence type="ECO:0000313" key="2">
    <source>
        <dbReference type="EMBL" id="OOG26794.1"/>
    </source>
</evidence>
<dbReference type="InterPro" id="IPR012902">
    <property type="entry name" value="N_methyl_site"/>
</dbReference>
<dbReference type="Gene3D" id="3.30.700.10">
    <property type="entry name" value="Glycoprotein, Type 4 Pilin"/>
    <property type="match status" value="1"/>
</dbReference>
<dbReference type="AlphaFoldDB" id="A0A1V3NP58"/>
<name>A0A1V3NP58_9GAMM</name>
<sequence length="279" mass="29703">MPSRAKARPTCIHHPFPLQKGFTLIEMIMVIVLIGAMVAVASVFIVQPFRAFDDMQRRAELVEAADSALMLMTREVRAALPNSVRVQVDGGRVALEFIPTVAGGRYRAHKDGTGDGDILDFTQADDGFDVMGEIDLPGVSRPEVVVYNLTASGSAGNAYLGDNRASLDTAASTATHVSLISSHQFPFASPDQRFQIVTAPVAYVCDPAGGELRRVEGYGFGGNPFTVSGALAARYVTGCQFDYDPGAGTRNGLVSARLTLSDAGETISLLQQVHVLNTP</sequence>
<evidence type="ECO:0000256" key="1">
    <source>
        <dbReference type="SAM" id="Phobius"/>
    </source>
</evidence>
<dbReference type="NCBIfam" id="TIGR02532">
    <property type="entry name" value="IV_pilin_GFxxxE"/>
    <property type="match status" value="1"/>
</dbReference>